<keyword evidence="1 6" id="KW-0963">Cytoplasm</keyword>
<dbReference type="GO" id="GO:0005524">
    <property type="term" value="F:ATP binding"/>
    <property type="evidence" value="ECO:0007669"/>
    <property type="project" value="InterPro"/>
</dbReference>
<dbReference type="InterPro" id="IPR012340">
    <property type="entry name" value="NA-bd_OB-fold"/>
</dbReference>
<dbReference type="Pfam" id="PF01330">
    <property type="entry name" value="RuvA_N"/>
    <property type="match status" value="1"/>
</dbReference>
<dbReference type="InterPro" id="IPR036267">
    <property type="entry name" value="RuvA_C_sf"/>
</dbReference>
<comment type="function">
    <text evidence="6">The RuvA-RuvB-RuvC complex processes Holliday junction (HJ) DNA during genetic recombination and DNA repair, while the RuvA-RuvB complex plays an important role in the rescue of blocked DNA replication forks via replication fork reversal (RFR). RuvA specifically binds to HJ cruciform DNA, conferring on it an open structure. The RuvB hexamer acts as an ATP-dependent pump, pulling dsDNA into and through the RuvAB complex. HJ branch migration allows RuvC to scan DNA until it finds its consensus sequence, where it cleaves and resolves the cruciform DNA.</text>
</comment>
<dbReference type="Gene3D" id="1.10.8.10">
    <property type="entry name" value="DNA helicase RuvA subunit, C-terminal domain"/>
    <property type="match status" value="1"/>
</dbReference>
<comment type="domain">
    <text evidence="6">Has three domains with a flexible linker between the domains II and III and assumes an 'L' shape. Domain III is highly mobile and contacts RuvB.</text>
</comment>
<dbReference type="Gene3D" id="2.40.50.140">
    <property type="entry name" value="Nucleic acid-binding proteins"/>
    <property type="match status" value="1"/>
</dbReference>
<dbReference type="Pfam" id="PF14520">
    <property type="entry name" value="HHH_5"/>
    <property type="match status" value="1"/>
</dbReference>
<dbReference type="KEGG" id="erx:ATZ35_06230"/>
<keyword evidence="8" id="KW-0347">Helicase</keyword>
<evidence type="ECO:0000256" key="6">
    <source>
        <dbReference type="HAMAP-Rule" id="MF_00031"/>
    </source>
</evidence>
<evidence type="ECO:0000256" key="4">
    <source>
        <dbReference type="ARBA" id="ARBA00023172"/>
    </source>
</evidence>
<reference evidence="9" key="1">
    <citation type="submission" date="2015-12" db="EMBL/GenBank/DDBJ databases">
        <authorList>
            <person name="Lauer A."/>
            <person name="Humrighouse B."/>
            <person name="Loparev V."/>
            <person name="Shewmaker P.L."/>
            <person name="Whitney A.M."/>
            <person name="McLaughlin R.W."/>
        </authorList>
    </citation>
    <scope>NUCLEOTIDE SEQUENCE [LARGE SCALE GENOMIC DNA]</scope>
    <source>
        <strain evidence="9">LMG 26678</strain>
    </source>
</reference>
<proteinExistence type="inferred from homology"/>
<dbReference type="NCBIfam" id="TIGR00084">
    <property type="entry name" value="ruvA"/>
    <property type="match status" value="1"/>
</dbReference>
<organism evidence="8 9">
    <name type="scientific">Enterococcus rotai</name>
    <dbReference type="NCBI Taxonomy" id="118060"/>
    <lineage>
        <taxon>Bacteria</taxon>
        <taxon>Bacillati</taxon>
        <taxon>Bacillota</taxon>
        <taxon>Bacilli</taxon>
        <taxon>Lactobacillales</taxon>
        <taxon>Enterococcaceae</taxon>
        <taxon>Enterococcus</taxon>
    </lineage>
</organism>
<dbReference type="GO" id="GO:0005737">
    <property type="term" value="C:cytoplasm"/>
    <property type="evidence" value="ECO:0007669"/>
    <property type="project" value="UniProtKB-SubCell"/>
</dbReference>
<dbReference type="SMART" id="SM00278">
    <property type="entry name" value="HhH1"/>
    <property type="match status" value="2"/>
</dbReference>
<comment type="similarity">
    <text evidence="6">Belongs to the RuvA family.</text>
</comment>
<evidence type="ECO:0000256" key="2">
    <source>
        <dbReference type="ARBA" id="ARBA00022763"/>
    </source>
</evidence>
<dbReference type="EMBL" id="CP013655">
    <property type="protein sequence ID" value="ALS36765.1"/>
    <property type="molecule type" value="Genomic_DNA"/>
</dbReference>
<dbReference type="SUPFAM" id="SSF47781">
    <property type="entry name" value="RuvA domain 2-like"/>
    <property type="match status" value="1"/>
</dbReference>
<feature type="domain" description="Helix-hairpin-helix DNA-binding motif class 1" evidence="7">
    <location>
        <begin position="107"/>
        <end position="126"/>
    </location>
</feature>
<evidence type="ECO:0000313" key="8">
    <source>
        <dbReference type="EMBL" id="ALS36765.1"/>
    </source>
</evidence>
<dbReference type="GO" id="GO:0006310">
    <property type="term" value="P:DNA recombination"/>
    <property type="evidence" value="ECO:0007669"/>
    <property type="project" value="UniProtKB-UniRule"/>
</dbReference>
<evidence type="ECO:0000313" key="9">
    <source>
        <dbReference type="Proteomes" id="UP000067523"/>
    </source>
</evidence>
<keyword evidence="2 6" id="KW-0227">DNA damage</keyword>
<dbReference type="GO" id="GO:0048476">
    <property type="term" value="C:Holliday junction resolvase complex"/>
    <property type="evidence" value="ECO:0007669"/>
    <property type="project" value="UniProtKB-UniRule"/>
</dbReference>
<keyword evidence="8" id="KW-0378">Hydrolase</keyword>
<evidence type="ECO:0000256" key="3">
    <source>
        <dbReference type="ARBA" id="ARBA00023125"/>
    </source>
</evidence>
<dbReference type="GO" id="GO:0009378">
    <property type="term" value="F:four-way junction helicase activity"/>
    <property type="evidence" value="ECO:0007669"/>
    <property type="project" value="InterPro"/>
</dbReference>
<dbReference type="GO" id="GO:0009379">
    <property type="term" value="C:Holliday junction helicase complex"/>
    <property type="evidence" value="ECO:0007669"/>
    <property type="project" value="InterPro"/>
</dbReference>
<dbReference type="AlphaFoldDB" id="A0A0U2XHC8"/>
<feature type="domain" description="Helix-hairpin-helix DNA-binding motif class 1" evidence="7">
    <location>
        <begin position="72"/>
        <end position="91"/>
    </location>
</feature>
<protein>
    <recommendedName>
        <fullName evidence="6">Holliday junction branch migration complex subunit RuvA</fullName>
    </recommendedName>
</protein>
<keyword evidence="8" id="KW-0067">ATP-binding</keyword>
<keyword evidence="9" id="KW-1185">Reference proteome</keyword>
<dbReference type="GO" id="GO:0006281">
    <property type="term" value="P:DNA repair"/>
    <property type="evidence" value="ECO:0007669"/>
    <property type="project" value="UniProtKB-UniRule"/>
</dbReference>
<dbReference type="SUPFAM" id="SSF50249">
    <property type="entry name" value="Nucleic acid-binding proteins"/>
    <property type="match status" value="1"/>
</dbReference>
<keyword evidence="4 6" id="KW-0233">DNA recombination</keyword>
<dbReference type="InterPro" id="IPR000085">
    <property type="entry name" value="RuvA"/>
</dbReference>
<gene>
    <name evidence="6" type="primary">ruvA</name>
    <name evidence="8" type="ORF">ATZ35_06230</name>
</gene>
<dbReference type="CDD" id="cd14332">
    <property type="entry name" value="UBA_RuvA_C"/>
    <property type="match status" value="1"/>
</dbReference>
<feature type="region of interest" description="Domain III" evidence="6">
    <location>
        <begin position="152"/>
        <end position="203"/>
    </location>
</feature>
<keyword evidence="8" id="KW-0547">Nucleotide-binding</keyword>
<dbReference type="InterPro" id="IPR013849">
    <property type="entry name" value="DNA_helicase_Holl-junc_RuvA_I"/>
</dbReference>
<dbReference type="STRING" id="118060.ATZ35_06230"/>
<keyword evidence="5 6" id="KW-0234">DNA repair</keyword>
<dbReference type="InterPro" id="IPR003583">
    <property type="entry name" value="Hlx-hairpin-Hlx_DNA-bd_motif"/>
</dbReference>
<evidence type="ECO:0000256" key="5">
    <source>
        <dbReference type="ARBA" id="ARBA00023204"/>
    </source>
</evidence>
<dbReference type="Pfam" id="PF07499">
    <property type="entry name" value="RuvA_C"/>
    <property type="match status" value="1"/>
</dbReference>
<dbReference type="HAMAP" id="MF_00031">
    <property type="entry name" value="DNA_HJ_migration_RuvA"/>
    <property type="match status" value="1"/>
</dbReference>
<dbReference type="InterPro" id="IPR011114">
    <property type="entry name" value="RuvA_C"/>
</dbReference>
<comment type="caution">
    <text evidence="6">Lacks conserved residue(s) required for the propagation of feature annotation.</text>
</comment>
<dbReference type="InterPro" id="IPR010994">
    <property type="entry name" value="RuvA_2-like"/>
</dbReference>
<evidence type="ECO:0000256" key="1">
    <source>
        <dbReference type="ARBA" id="ARBA00022490"/>
    </source>
</evidence>
<accession>A0A0U2XHC8</accession>
<dbReference type="Gene3D" id="1.10.150.20">
    <property type="entry name" value="5' to 3' exonuclease, C-terminal subdomain"/>
    <property type="match status" value="1"/>
</dbReference>
<comment type="subcellular location">
    <subcellularLocation>
        <location evidence="6">Cytoplasm</location>
    </subcellularLocation>
</comment>
<name>A0A0U2XHC8_9ENTE</name>
<keyword evidence="3 6" id="KW-0238">DNA-binding</keyword>
<dbReference type="RefSeq" id="WP_208929985.1">
    <property type="nucleotide sequence ID" value="NZ_CP013655.1"/>
</dbReference>
<feature type="region of interest" description="Domain II" evidence="6">
    <location>
        <begin position="64"/>
        <end position="141"/>
    </location>
</feature>
<evidence type="ECO:0000259" key="7">
    <source>
        <dbReference type="SMART" id="SM00278"/>
    </source>
</evidence>
<dbReference type="GO" id="GO:0000400">
    <property type="term" value="F:four-way junction DNA binding"/>
    <property type="evidence" value="ECO:0007669"/>
    <property type="project" value="UniProtKB-UniRule"/>
</dbReference>
<dbReference type="Proteomes" id="UP000067523">
    <property type="component" value="Chromosome"/>
</dbReference>
<dbReference type="SUPFAM" id="SSF46929">
    <property type="entry name" value="DNA helicase RuvA subunit, C-terminal domain"/>
    <property type="match status" value="1"/>
</dbReference>
<sequence>MYEYIIGKVTFISPYYIVVETNGIGYQISVGNPYRYSGKTDQQVKIYVHQVVREDAHLLYGFGDLDEKQLFLKLISVSGIGPKSGLAIMASEDHGGLINAIESEDAAYLTKFPGVGKKTAQQMVLDLKGKLGELETSEAAVEAMAKTPTNQSANQSLTEALEALSALGYSDKEIKRITPKLEELGNLQTDEYLRNALKFMMKR</sequence>
<comment type="subunit">
    <text evidence="6">Homotetramer. Forms an RuvA(8)-RuvB(12)-Holliday junction (HJ) complex. HJ DNA is sandwiched between 2 RuvA tetramers; dsDNA enters through RuvA and exits via RuvB. An RuvB hexamer assembles on each DNA strand where it exits the tetramer. Each RuvB hexamer is contacted by two RuvA subunits (via domain III) on 2 adjacent RuvB subunits; this complex drives branch migration. In the full resolvosome a probable DNA-RuvA(4)-RuvB(12)-RuvC(2) complex forms which resolves the HJ.</text>
</comment>